<dbReference type="Proteomes" id="UP000015347">
    <property type="component" value="Unassembled WGS sequence"/>
</dbReference>
<dbReference type="RefSeq" id="WP_020041841.1">
    <property type="nucleotide sequence ID" value="NZ_KE557288.1"/>
</dbReference>
<evidence type="ECO:0000313" key="2">
    <source>
        <dbReference type="EMBL" id="EPX75780.1"/>
    </source>
</evidence>
<protein>
    <submittedName>
        <fullName evidence="2">Uncharacterized protein</fullName>
    </submittedName>
</protein>
<dbReference type="HOGENOM" id="CLU_2131766_0_0_5"/>
<accession>S9RCC5</accession>
<evidence type="ECO:0000313" key="3">
    <source>
        <dbReference type="Proteomes" id="UP000015347"/>
    </source>
</evidence>
<dbReference type="eggNOG" id="ENOG5033WXZ">
    <property type="taxonomic scope" value="Bacteria"/>
</dbReference>
<organism evidence="2 3">
    <name type="scientific">Salipiger mucosus DSM 16094</name>
    <dbReference type="NCBI Taxonomy" id="1123237"/>
    <lineage>
        <taxon>Bacteria</taxon>
        <taxon>Pseudomonadati</taxon>
        <taxon>Pseudomonadota</taxon>
        <taxon>Alphaproteobacteria</taxon>
        <taxon>Rhodobacterales</taxon>
        <taxon>Roseobacteraceae</taxon>
        <taxon>Salipiger</taxon>
    </lineage>
</organism>
<evidence type="ECO:0000256" key="1">
    <source>
        <dbReference type="SAM" id="MobiDB-lite"/>
    </source>
</evidence>
<dbReference type="OrthoDB" id="7660881at2"/>
<proteinExistence type="predicted"/>
<sequence>MADDNINPDPEGSKPSEVAPPRRRKRRKKVAFDPSSERARRIKEKHERDLAMEVTRQEESARKRRAVMAELLEAWLDEADDAAAGAFLLELAEYASVSEEKLLATHPRFPENA</sequence>
<name>S9RCC5_9RHOB</name>
<dbReference type="EMBL" id="APVH01000068">
    <property type="protein sequence ID" value="EPX75780.1"/>
    <property type="molecule type" value="Genomic_DNA"/>
</dbReference>
<comment type="caution">
    <text evidence="2">The sequence shown here is derived from an EMBL/GenBank/DDBJ whole genome shotgun (WGS) entry which is preliminary data.</text>
</comment>
<feature type="compositionally biased region" description="Basic and acidic residues" evidence="1">
    <location>
        <begin position="35"/>
        <end position="55"/>
    </location>
</feature>
<dbReference type="STRING" id="1123237.Salmuc_05418"/>
<dbReference type="AlphaFoldDB" id="S9RCC5"/>
<reference evidence="3" key="1">
    <citation type="journal article" date="2014" name="Stand. Genomic Sci.">
        <title>Genome sequence of the exopolysaccharide-producing Salipiger mucosus type strain (DSM 16094(T)), a moderately halophilic member of the Roseobacter clade.</title>
        <authorList>
            <person name="Riedel T."/>
            <person name="Spring S."/>
            <person name="Fiebig A."/>
            <person name="Petersen J."/>
            <person name="Kyrpides N.C."/>
            <person name="Goker M."/>
            <person name="Klenk H.P."/>
        </authorList>
    </citation>
    <scope>NUCLEOTIDE SEQUENCE [LARGE SCALE GENOMIC DNA]</scope>
    <source>
        <strain evidence="3">DSM 16094</strain>
    </source>
</reference>
<keyword evidence="3" id="KW-1185">Reference proteome</keyword>
<gene>
    <name evidence="2" type="ORF">Salmuc_05418</name>
</gene>
<feature type="region of interest" description="Disordered" evidence="1">
    <location>
        <begin position="1"/>
        <end position="55"/>
    </location>
</feature>